<evidence type="ECO:0000313" key="3">
    <source>
        <dbReference type="Proteomes" id="UP000186400"/>
    </source>
</evidence>
<keyword evidence="3" id="KW-1185">Reference proteome</keyword>
<dbReference type="OrthoDB" id="9804333at2"/>
<dbReference type="SMART" id="SM00481">
    <property type="entry name" value="POLIIIAc"/>
    <property type="match status" value="1"/>
</dbReference>
<dbReference type="GO" id="GO:0035312">
    <property type="term" value="F:5'-3' DNA exonuclease activity"/>
    <property type="evidence" value="ECO:0007669"/>
    <property type="project" value="TreeGrafter"/>
</dbReference>
<name>A0A1N6XMF2_9SPIO</name>
<evidence type="ECO:0000259" key="1">
    <source>
        <dbReference type="SMART" id="SM00481"/>
    </source>
</evidence>
<dbReference type="Proteomes" id="UP000186400">
    <property type="component" value="Unassembled WGS sequence"/>
</dbReference>
<dbReference type="InterPro" id="IPR003141">
    <property type="entry name" value="Pol/His_phosphatase_N"/>
</dbReference>
<proteinExistence type="predicted"/>
<dbReference type="SUPFAM" id="SSF89550">
    <property type="entry name" value="PHP domain-like"/>
    <property type="match status" value="1"/>
</dbReference>
<feature type="domain" description="Polymerase/histidinol phosphatase N-terminal" evidence="1">
    <location>
        <begin position="16"/>
        <end position="77"/>
    </location>
</feature>
<dbReference type="PANTHER" id="PTHR42924">
    <property type="entry name" value="EXONUCLEASE"/>
    <property type="match status" value="1"/>
</dbReference>
<accession>A0A1N6XMF2</accession>
<dbReference type="PANTHER" id="PTHR42924:SF3">
    <property type="entry name" value="POLYMERASE_HISTIDINOL PHOSPHATASE N-TERMINAL DOMAIN-CONTAINING PROTEIN"/>
    <property type="match status" value="1"/>
</dbReference>
<dbReference type="RefSeq" id="WP_076489907.1">
    <property type="nucleotide sequence ID" value="NZ_FTMS01000027.1"/>
</dbReference>
<dbReference type="EMBL" id="FTMS01000027">
    <property type="protein sequence ID" value="SIR03545.1"/>
    <property type="molecule type" value="Genomic_DNA"/>
</dbReference>
<sequence>MKRTNAFVDEGQWYKGNTHSHTSVSDGTLNPQKLFGLYKELGYDFLSITDHRVFGQYNEYCSGDFVSLPGIELDVLADEEDIVCHHIVGIGTSEDVSFKHRERIDYPEHTRVQDIVDLLIQKNAFIIYAHPAWSRATCESIKKVKGIHAIEVYNHNCEVEAGTGYGEWHYDQLLESNRMVYPIGTDDSHQKQMDFGGGWIMVKSVELSRASIISAMQRGSFYASQGPSIHEFYVSDDIACIECSPVRTICFQANGMPGDAVSANDGDWKDLKESDGVTQHQYKLSGGERYIRAIITDLNGNKAWTPALILD</sequence>
<evidence type="ECO:0000313" key="2">
    <source>
        <dbReference type="EMBL" id="SIR03545.1"/>
    </source>
</evidence>
<organism evidence="2 3">
    <name type="scientific">Alkalispirochaeta americana</name>
    <dbReference type="NCBI Taxonomy" id="159291"/>
    <lineage>
        <taxon>Bacteria</taxon>
        <taxon>Pseudomonadati</taxon>
        <taxon>Spirochaetota</taxon>
        <taxon>Spirochaetia</taxon>
        <taxon>Spirochaetales</taxon>
        <taxon>Spirochaetaceae</taxon>
        <taxon>Alkalispirochaeta</taxon>
    </lineage>
</organism>
<reference evidence="2 3" key="1">
    <citation type="submission" date="2017-01" db="EMBL/GenBank/DDBJ databases">
        <authorList>
            <person name="Mah S.A."/>
            <person name="Swanson W.J."/>
            <person name="Moy G.W."/>
            <person name="Vacquier V.D."/>
        </authorList>
    </citation>
    <scope>NUCLEOTIDE SEQUENCE [LARGE SCALE GENOMIC DNA]</scope>
    <source>
        <strain evidence="2 3">ASpG1</strain>
    </source>
</reference>
<dbReference type="AlphaFoldDB" id="A0A1N6XMF2"/>
<dbReference type="InterPro" id="IPR016195">
    <property type="entry name" value="Pol/histidinol_Pase-like"/>
</dbReference>
<gene>
    <name evidence="2" type="ORF">SAMN05920897_12713</name>
</gene>
<dbReference type="GO" id="GO:0004534">
    <property type="term" value="F:5'-3' RNA exonuclease activity"/>
    <property type="evidence" value="ECO:0007669"/>
    <property type="project" value="TreeGrafter"/>
</dbReference>
<dbReference type="InterPro" id="IPR052018">
    <property type="entry name" value="PHP_domain"/>
</dbReference>
<dbReference type="Gene3D" id="3.20.20.140">
    <property type="entry name" value="Metal-dependent hydrolases"/>
    <property type="match status" value="1"/>
</dbReference>
<protein>
    <recommendedName>
        <fullName evidence="1">Polymerase/histidinol phosphatase N-terminal domain-containing protein</fullName>
    </recommendedName>
</protein>